<evidence type="ECO:0000259" key="1">
    <source>
        <dbReference type="Pfam" id="PF10022"/>
    </source>
</evidence>
<reference evidence="4 6" key="2">
    <citation type="submission" date="2017-05" db="EMBL/GenBank/DDBJ databases">
        <title>The Genome Sequence of Enterococcus faecium 2D5_DIV0622.</title>
        <authorList>
            <consortium name="The Broad Institute Genomics Platform"/>
            <consortium name="The Broad Institute Genomic Center for Infectious Diseases"/>
            <person name="Earl A."/>
            <person name="Manson A."/>
            <person name="Schwartman J."/>
            <person name="Gilmore M."/>
            <person name="Abouelleil A."/>
            <person name="Cao P."/>
            <person name="Chapman S."/>
            <person name="Cusick C."/>
            <person name="Shea T."/>
            <person name="Young S."/>
            <person name="Neafsey D."/>
            <person name="Nusbaum C."/>
            <person name="Birren B."/>
        </authorList>
    </citation>
    <scope>NUCLEOTIDE SEQUENCE [LARGE SCALE GENOMIC DNA]</scope>
    <source>
        <strain evidence="4 6">2D5_DIV0622</strain>
    </source>
</reference>
<evidence type="ECO:0000313" key="6">
    <source>
        <dbReference type="Proteomes" id="UP000196503"/>
    </source>
</evidence>
<dbReference type="Proteomes" id="UP000196503">
    <property type="component" value="Unassembled WGS sequence"/>
</dbReference>
<evidence type="ECO:0000313" key="4">
    <source>
        <dbReference type="EMBL" id="OUZ15000.1"/>
    </source>
</evidence>
<sequence>MRTFQTRQDYIDALKELLLPLEEKYQRQQNGRICLGITGTTYTQKTSEIEAFLRPLWGLAPLLSGQEDEQLTEIYRGYLRGLINGTNPNHPAYWGHPKEDRQLIVEMAAIATAILLSKEKFWDVLSKSEQKNLHDWLILADECEIPNNNWHFFRILIHIAMRKCQQSFSQKQIDLDFSAIESFYDAQGWYFDGREEKRDYYIAFAFQFYSLLYYKEMQTVDHKRCEKIYQRACQFAQSFRRYFDNQGRALPFGRSLTYRFAQVAFFAALVYANIEAIPWEDMKRLVDSHFTYWFNQAIFTENQQLTIGYGYANLVMAESYNGPGSPYWALKSFLLLAAPIDHPFWQATVKPIADNLGVDVRETIEPARMMLQSSDKGEQVFGYPVGQWSLSQSHGISKYAKLVYSTQFGFSVSKSSVGYSEGGYDSTLAVSLDNRYFITKEEVSSYQLLKDRTIQIWHPFSGVSIQTTVIPLGEYHIRIHEVQNTMPLYVYDGGFSVNQEANFKERHHPAIISYQSAQGKITCQNIQGYEEALLIANMPNTNVLYPRTAMVALRGYLNPGNHRLVSLFSGQIHPQPAPMIQLDENELSVDFCGKKQFFKLKI</sequence>
<reference evidence="3" key="3">
    <citation type="journal article" date="2018" name="BMC Genomics">
        <title>Whole genome sequencing and function prediction of 133 gut anaerobes isolated from chicken caecum in pure cultures.</title>
        <authorList>
            <person name="Medvecky M."/>
            <person name="Cejkova D."/>
            <person name="Polansky O."/>
            <person name="Karasova D."/>
            <person name="Kubasova T."/>
            <person name="Cizek A."/>
            <person name="Rychlik I."/>
        </authorList>
    </citation>
    <scope>NUCLEOTIDE SEQUENCE</scope>
    <source>
        <strain evidence="3">An144</strain>
    </source>
</reference>
<dbReference type="InterPro" id="IPR049349">
    <property type="entry name" value="DUF2264_N"/>
</dbReference>
<dbReference type="InterPro" id="IPR016624">
    <property type="entry name" value="UCP014753"/>
</dbReference>
<comment type="caution">
    <text evidence="3">The sequence shown here is derived from an EMBL/GenBank/DDBJ whole genome shotgun (WGS) entry which is preliminary data.</text>
</comment>
<dbReference type="PANTHER" id="PTHR35339">
    <property type="entry name" value="LINALOOL DEHYDRATASE_ISOMERASE DOMAIN-CONTAINING PROTEIN"/>
    <property type="match status" value="1"/>
</dbReference>
<dbReference type="InterPro" id="IPR049237">
    <property type="entry name" value="DUF2264_C"/>
</dbReference>
<dbReference type="Proteomes" id="UP000196074">
    <property type="component" value="Unassembled WGS sequence"/>
</dbReference>
<evidence type="ECO:0000313" key="3">
    <source>
        <dbReference type="EMBL" id="OUQ09686.1"/>
    </source>
</evidence>
<proteinExistence type="predicted"/>
<feature type="domain" description="DUF2264" evidence="2">
    <location>
        <begin position="394"/>
        <end position="511"/>
    </location>
</feature>
<feature type="domain" description="DUF2264" evidence="1">
    <location>
        <begin position="6"/>
        <end position="351"/>
    </location>
</feature>
<dbReference type="Pfam" id="PF10022">
    <property type="entry name" value="DUF2264"/>
    <property type="match status" value="1"/>
</dbReference>
<name>A0A1Y4QWG6_9ENTE</name>
<dbReference type="RefSeq" id="WP_087215566.1">
    <property type="nucleotide sequence ID" value="NZ_JBECZD010000011.1"/>
</dbReference>
<gene>
    <name evidence="4" type="ORF">A5869_002107</name>
    <name evidence="3" type="ORF">B5E88_09070</name>
</gene>
<dbReference type="PANTHER" id="PTHR35339:SF4">
    <property type="entry name" value="LINALOOL DEHYDRATASE_ISOMERASE DOMAIN-CONTAINING PROTEIN"/>
    <property type="match status" value="1"/>
</dbReference>
<dbReference type="Pfam" id="PF20938">
    <property type="entry name" value="DUF2264_C"/>
    <property type="match status" value="1"/>
</dbReference>
<protein>
    <recommendedName>
        <fullName evidence="7">DUF2264 domain-containing protein</fullName>
    </recommendedName>
</protein>
<dbReference type="AlphaFoldDB" id="A0A1Y4QWG6"/>
<dbReference type="PIRSF" id="PIRSF014753">
    <property type="entry name" value="UCP014753"/>
    <property type="match status" value="1"/>
</dbReference>
<organism evidence="3 5">
    <name type="scientific">Enterococcus cecorum</name>
    <dbReference type="NCBI Taxonomy" id="44008"/>
    <lineage>
        <taxon>Bacteria</taxon>
        <taxon>Bacillati</taxon>
        <taxon>Bacillota</taxon>
        <taxon>Bacilli</taxon>
        <taxon>Lactobacillales</taxon>
        <taxon>Enterococcaceae</taxon>
        <taxon>Enterococcus</taxon>
    </lineage>
</organism>
<reference evidence="5" key="1">
    <citation type="submission" date="2017-04" db="EMBL/GenBank/DDBJ databases">
        <title>Function of individual gut microbiota members based on whole genome sequencing of pure cultures obtained from chicken caecum.</title>
        <authorList>
            <person name="Medvecky M."/>
            <person name="Cejkova D."/>
            <person name="Polansky O."/>
            <person name="Karasova D."/>
            <person name="Kubasova T."/>
            <person name="Cizek A."/>
            <person name="Rychlik I."/>
        </authorList>
    </citation>
    <scope>NUCLEOTIDE SEQUENCE [LARGE SCALE GENOMIC DNA]</scope>
    <source>
        <strain evidence="5">An144</strain>
    </source>
</reference>
<accession>A0A1Y4QWG6</accession>
<evidence type="ECO:0008006" key="7">
    <source>
        <dbReference type="Google" id="ProtNLM"/>
    </source>
</evidence>
<dbReference type="EMBL" id="NIBL01000003">
    <property type="protein sequence ID" value="OUZ15000.1"/>
    <property type="molecule type" value="Genomic_DNA"/>
</dbReference>
<evidence type="ECO:0000313" key="5">
    <source>
        <dbReference type="Proteomes" id="UP000196074"/>
    </source>
</evidence>
<dbReference type="EMBL" id="NFLC01000018">
    <property type="protein sequence ID" value="OUQ09686.1"/>
    <property type="molecule type" value="Genomic_DNA"/>
</dbReference>
<evidence type="ECO:0000259" key="2">
    <source>
        <dbReference type="Pfam" id="PF20938"/>
    </source>
</evidence>